<dbReference type="GO" id="GO:0003677">
    <property type="term" value="F:DNA binding"/>
    <property type="evidence" value="ECO:0007669"/>
    <property type="project" value="UniProtKB-KW"/>
</dbReference>
<gene>
    <name evidence="2" type="ORF">ALMOND_2B008842</name>
</gene>
<evidence type="ECO:0000313" key="3">
    <source>
        <dbReference type="Proteomes" id="UP000327085"/>
    </source>
</evidence>
<feature type="compositionally biased region" description="Basic and acidic residues" evidence="1">
    <location>
        <begin position="109"/>
        <end position="125"/>
    </location>
</feature>
<dbReference type="Proteomes" id="UP000327085">
    <property type="component" value="Chromosome 1"/>
</dbReference>
<name>A0A5E4FI48_PRUDU</name>
<feature type="compositionally biased region" description="Basic and acidic residues" evidence="1">
    <location>
        <begin position="64"/>
        <end position="75"/>
    </location>
</feature>
<accession>A0A5E4FI48</accession>
<feature type="region of interest" description="Disordered" evidence="1">
    <location>
        <begin position="51"/>
        <end position="75"/>
    </location>
</feature>
<reference evidence="3" key="1">
    <citation type="journal article" date="2020" name="Plant J.">
        <title>Transposons played a major role in the diversification between the closely related almond and peach genomes: results from the almond genome sequence.</title>
        <authorList>
            <person name="Alioto T."/>
            <person name="Alexiou K.G."/>
            <person name="Bardil A."/>
            <person name="Barteri F."/>
            <person name="Castanera R."/>
            <person name="Cruz F."/>
            <person name="Dhingra A."/>
            <person name="Duval H."/>
            <person name="Fernandez I Marti A."/>
            <person name="Frias L."/>
            <person name="Galan B."/>
            <person name="Garcia J.L."/>
            <person name="Howad W."/>
            <person name="Gomez-Garrido J."/>
            <person name="Gut M."/>
            <person name="Julca I."/>
            <person name="Morata J."/>
            <person name="Puigdomenech P."/>
            <person name="Ribeca P."/>
            <person name="Rubio Cabetas M.J."/>
            <person name="Vlasova A."/>
            <person name="Wirthensohn M."/>
            <person name="Garcia-Mas J."/>
            <person name="Gabaldon T."/>
            <person name="Casacuberta J.M."/>
            <person name="Arus P."/>
        </authorList>
    </citation>
    <scope>NUCLEOTIDE SEQUENCE [LARGE SCALE GENOMIC DNA]</scope>
    <source>
        <strain evidence="3">cv. Texas</strain>
    </source>
</reference>
<keyword evidence="2" id="KW-0238">DNA-binding</keyword>
<evidence type="ECO:0000256" key="1">
    <source>
        <dbReference type="SAM" id="MobiDB-lite"/>
    </source>
</evidence>
<dbReference type="AlphaFoldDB" id="A0A5E4FI48"/>
<feature type="region of interest" description="Disordered" evidence="1">
    <location>
        <begin position="1"/>
        <end position="36"/>
    </location>
</feature>
<feature type="compositionally biased region" description="Low complexity" evidence="1">
    <location>
        <begin position="15"/>
        <end position="27"/>
    </location>
</feature>
<dbReference type="Gramene" id="VVA27677">
    <property type="protein sequence ID" value="VVA27677"/>
    <property type="gene ID" value="Prudul26B008842"/>
</dbReference>
<feature type="region of interest" description="Disordered" evidence="1">
    <location>
        <begin position="97"/>
        <end position="131"/>
    </location>
</feature>
<feature type="compositionally biased region" description="Polar residues" evidence="1">
    <location>
        <begin position="97"/>
        <end position="107"/>
    </location>
</feature>
<protein>
    <submittedName>
        <fullName evidence="2">PREDICTED: replication A 70 kDa DNA-binding subunit B</fullName>
    </submittedName>
</protein>
<sequence>MIPPITPAFSKPIPSASSTSSANVSVTEVTPSSKKRYRDAVKRALFTVRPSKKPKSISSSHVQTETKSEKMVTTKTMEEIVSDSDLPIIGLKKKSNMENLPTSTSTPKIKVETSIKQKKIHEESAKQGSPN</sequence>
<proteinExistence type="predicted"/>
<dbReference type="EMBL" id="CABIKO010000126">
    <property type="protein sequence ID" value="VVA27677.1"/>
    <property type="molecule type" value="Genomic_DNA"/>
</dbReference>
<evidence type="ECO:0000313" key="2">
    <source>
        <dbReference type="EMBL" id="VVA27677.1"/>
    </source>
</evidence>
<organism evidence="2 3">
    <name type="scientific">Prunus dulcis</name>
    <name type="common">Almond</name>
    <name type="synonym">Amygdalus dulcis</name>
    <dbReference type="NCBI Taxonomy" id="3755"/>
    <lineage>
        <taxon>Eukaryota</taxon>
        <taxon>Viridiplantae</taxon>
        <taxon>Streptophyta</taxon>
        <taxon>Embryophyta</taxon>
        <taxon>Tracheophyta</taxon>
        <taxon>Spermatophyta</taxon>
        <taxon>Magnoliopsida</taxon>
        <taxon>eudicotyledons</taxon>
        <taxon>Gunneridae</taxon>
        <taxon>Pentapetalae</taxon>
        <taxon>rosids</taxon>
        <taxon>fabids</taxon>
        <taxon>Rosales</taxon>
        <taxon>Rosaceae</taxon>
        <taxon>Amygdaloideae</taxon>
        <taxon>Amygdaleae</taxon>
        <taxon>Prunus</taxon>
    </lineage>
</organism>
<dbReference type="InParanoid" id="A0A5E4FI48"/>